<organism evidence="1 2">
    <name type="scientific">Stylosanthes scabra</name>
    <dbReference type="NCBI Taxonomy" id="79078"/>
    <lineage>
        <taxon>Eukaryota</taxon>
        <taxon>Viridiplantae</taxon>
        <taxon>Streptophyta</taxon>
        <taxon>Embryophyta</taxon>
        <taxon>Tracheophyta</taxon>
        <taxon>Spermatophyta</taxon>
        <taxon>Magnoliopsida</taxon>
        <taxon>eudicotyledons</taxon>
        <taxon>Gunneridae</taxon>
        <taxon>Pentapetalae</taxon>
        <taxon>rosids</taxon>
        <taxon>fabids</taxon>
        <taxon>Fabales</taxon>
        <taxon>Fabaceae</taxon>
        <taxon>Papilionoideae</taxon>
        <taxon>50 kb inversion clade</taxon>
        <taxon>dalbergioids sensu lato</taxon>
        <taxon>Dalbergieae</taxon>
        <taxon>Pterocarpus clade</taxon>
        <taxon>Stylosanthes</taxon>
    </lineage>
</organism>
<protein>
    <submittedName>
        <fullName evidence="1">Uncharacterized protein</fullName>
    </submittedName>
</protein>
<reference evidence="1 2" key="1">
    <citation type="journal article" date="2023" name="Plants (Basel)">
        <title>Bridging the Gap: Combining Genomics and Transcriptomics Approaches to Understand Stylosanthes scabra, an Orphan Legume from the Brazilian Caatinga.</title>
        <authorList>
            <person name="Ferreira-Neto J.R.C."/>
            <person name="da Silva M.D."/>
            <person name="Binneck E."/>
            <person name="de Melo N.F."/>
            <person name="da Silva R.H."/>
            <person name="de Melo A.L.T.M."/>
            <person name="Pandolfi V."/>
            <person name="Bustamante F.O."/>
            <person name="Brasileiro-Vidal A.C."/>
            <person name="Benko-Iseppon A.M."/>
        </authorList>
    </citation>
    <scope>NUCLEOTIDE SEQUENCE [LARGE SCALE GENOMIC DNA]</scope>
    <source>
        <tissue evidence="1">Leaves</tissue>
    </source>
</reference>
<evidence type="ECO:0000313" key="1">
    <source>
        <dbReference type="EMBL" id="MED6166053.1"/>
    </source>
</evidence>
<comment type="caution">
    <text evidence="1">The sequence shown here is derived from an EMBL/GenBank/DDBJ whole genome shotgun (WGS) entry which is preliminary data.</text>
</comment>
<keyword evidence="2" id="KW-1185">Reference proteome</keyword>
<dbReference type="EMBL" id="JASCZI010124683">
    <property type="protein sequence ID" value="MED6166053.1"/>
    <property type="molecule type" value="Genomic_DNA"/>
</dbReference>
<accession>A0ABU6V2C7</accession>
<feature type="non-terminal residue" evidence="1">
    <location>
        <position position="1"/>
    </location>
</feature>
<sequence>QLLIEIGFGPYLEAPSNLEEGKLSSRRHNALWLSPPPLAALEPGIVERSSFPSYIHSMCVTFFHIVSTGKPPAVATRPSIVAAAPSMQEPPRLASSHGEIGTAHRSRSLSNWNCTEKFLRDRIGNFRSD</sequence>
<evidence type="ECO:0000313" key="2">
    <source>
        <dbReference type="Proteomes" id="UP001341840"/>
    </source>
</evidence>
<gene>
    <name evidence="1" type="ORF">PIB30_105388</name>
</gene>
<name>A0ABU6V2C7_9FABA</name>
<dbReference type="Proteomes" id="UP001341840">
    <property type="component" value="Unassembled WGS sequence"/>
</dbReference>
<proteinExistence type="predicted"/>